<evidence type="ECO:0000313" key="18">
    <source>
        <dbReference type="EMBL" id="AFB35534.1"/>
    </source>
</evidence>
<evidence type="ECO:0000256" key="15">
    <source>
        <dbReference type="RuleBase" id="RU003435"/>
    </source>
</evidence>
<dbReference type="PANTHER" id="PTHR11804">
    <property type="entry name" value="PROTEASE M3 THIMET OLIGOPEPTIDASE-RELATED"/>
    <property type="match status" value="1"/>
</dbReference>
<dbReference type="EMBL" id="JN578702">
    <property type="protein sequence ID" value="AEX07902.1"/>
    <property type="molecule type" value="Genomic_DNA"/>
</dbReference>
<feature type="domain" description="Peptidase M3A/M3B catalytic" evidence="16">
    <location>
        <begin position="282"/>
        <end position="752"/>
    </location>
</feature>
<dbReference type="AlphaFoldDB" id="G9I6E6"/>
<evidence type="ECO:0000256" key="3">
    <source>
        <dbReference type="ARBA" id="ARBA00006040"/>
    </source>
</evidence>
<dbReference type="GO" id="GO:0006518">
    <property type="term" value="P:peptide metabolic process"/>
    <property type="evidence" value="ECO:0007669"/>
    <property type="project" value="TreeGrafter"/>
</dbReference>
<sequence>MLVSARNVLKASSTKSFRFRGCLRAKHELLRSVSTATPIIPASVDDKGLIPLFDQPKSRLKTSPFSSTGLFGHTSLTHPQALISLAEATLIRAQYLTDRILRARESRDELLKVVKNLDRLSDMLCGVIDLAELVRNAHPDRAWVDAANNAYETLCEFMNVLNTHVGLYEVLSAVLSDSSIVQTLSPEAYQTALIFWRDFEKSAINLPPQQRSRFVTLSSEILVLGREFLGQAATPRPPTPIRPSELVGLKDKGMGVRLQLQAQFTQRDLLVYPGSLQAQMIMRSAPNEEPRRRLYIASNSSTPEQIHTLEKLLHKRAELARLVGRESYAHMTLDDKMAKTPENVLSFLNALMDYTRPYARRALRTLSARKQAHHGLPSLPVIQAWDRDFYCPPEPPAPPIPLPPLTLGTVFMGLSRLFQHLYGISLRPTTPAPGEVWHADVHKLEVVDEMKGVIGWIYTDLFARRGKASGAAHYTVQCSRRTDNDDEISDGLSTELEHQVKESFDFDKMKRHKLPGHPGTFQLPLVVLLCEFAPPSLAHGPTILKWHEVMTLFHEMGHAMHSMIGRTEYQNVAGTRCATDFVELPSILMEHFLTSPLVLSLFDSNTTTPLGKSGNNHEDPCHYIDTYSQILLAAVDQVYHSPVVSKPDFDSTTELAKLHDTRGIIPFVAGTSFQTQFGHLFGYGATYYSYLFDRAIASRVWQDVFSGDPLNRKWGDRFRSEVLQYGGGRDPWRMISALLGMSEFEGGDEEAMRRIGQWRIDDEGKVLEGH</sequence>
<dbReference type="InterPro" id="IPR045090">
    <property type="entry name" value="Pept_M3A_M3B"/>
</dbReference>
<reference evidence="18" key="1">
    <citation type="submission" date="2011-10" db="EMBL/GenBank/DDBJ databases">
        <title>Cloning of mip and mating type gene from Volvariella volvacea.</title>
        <authorList>
            <person name="Xie B.G."/>
            <person name="Bai S.Z."/>
            <person name="Chen B.Z."/>
            <person name="Gui F."/>
            <person name="Deng Y.J."/>
        </authorList>
    </citation>
    <scope>NUCLEOTIDE SEQUENCE</scope>
    <source>
        <strain evidence="18">PYd21</strain>
    </source>
</reference>
<dbReference type="GO" id="GO:0004222">
    <property type="term" value="F:metalloendopeptidase activity"/>
    <property type="evidence" value="ECO:0007669"/>
    <property type="project" value="UniProtKB-EC"/>
</dbReference>
<dbReference type="Gene3D" id="1.10.1370.10">
    <property type="entry name" value="Neurolysin, domain 3"/>
    <property type="match status" value="2"/>
</dbReference>
<dbReference type="InterPro" id="IPR024079">
    <property type="entry name" value="MetalloPept_cat_dom_sf"/>
</dbReference>
<evidence type="ECO:0000256" key="10">
    <source>
        <dbReference type="ARBA" id="ARBA00022946"/>
    </source>
</evidence>
<accession>G9I6E6</accession>
<comment type="subcellular location">
    <subcellularLocation>
        <location evidence="2">Mitochondrion matrix</location>
    </subcellularLocation>
</comment>
<proteinExistence type="inferred from homology"/>
<dbReference type="Pfam" id="PF01432">
    <property type="entry name" value="Peptidase_M3"/>
    <property type="match status" value="1"/>
</dbReference>
<evidence type="ECO:0000256" key="5">
    <source>
        <dbReference type="ARBA" id="ARBA00018046"/>
    </source>
</evidence>
<keyword evidence="9 15" id="KW-0862">Zinc</keyword>
<dbReference type="GO" id="GO:0006627">
    <property type="term" value="P:protein processing involved in protein targeting to mitochondrion"/>
    <property type="evidence" value="ECO:0007669"/>
    <property type="project" value="TreeGrafter"/>
</dbReference>
<gene>
    <name evidence="18" type="primary">MIP</name>
</gene>
<name>G9I6E6_9AGAR</name>
<dbReference type="EC" id="3.4.24.59" evidence="4"/>
<dbReference type="InterPro" id="IPR033851">
    <property type="entry name" value="M3A_MIP"/>
</dbReference>
<evidence type="ECO:0000256" key="2">
    <source>
        <dbReference type="ARBA" id="ARBA00004305"/>
    </source>
</evidence>
<comment type="function">
    <text evidence="13">Cleaves proteins, imported into the mitochondrion, to their mature size. While most mitochondrial precursor proteins are processed to the mature form in one step by mitochondrial processing peptidase (MPP), the sequential cleavage by MIP of an octapeptide after initial processing by MPP is a required step for a subgroup of nuclear-encoded precursor proteins destined for the matrix or the inner membrane.</text>
</comment>
<dbReference type="PANTHER" id="PTHR11804:SF79">
    <property type="entry name" value="MITOCHONDRIAL INTERMEDIATE PEPTIDASE"/>
    <property type="match status" value="1"/>
</dbReference>
<comment type="catalytic activity">
    <reaction evidence="1">
        <text>Release of an N-terminal octapeptide as second stage of processing of some proteins imported into the mitochondrion.</text>
        <dbReference type="EC" id="3.4.24.59"/>
    </reaction>
</comment>
<comment type="cofactor">
    <cofactor evidence="15">
        <name>Zn(2+)</name>
        <dbReference type="ChEBI" id="CHEBI:29105"/>
    </cofactor>
    <text evidence="15">Binds 1 zinc ion.</text>
</comment>
<keyword evidence="10" id="KW-0809">Transit peptide</keyword>
<dbReference type="InterPro" id="IPR001567">
    <property type="entry name" value="Pept_M3A_M3B_dom"/>
</dbReference>
<keyword evidence="12" id="KW-0496">Mitochondrion</keyword>
<evidence type="ECO:0000256" key="13">
    <source>
        <dbReference type="ARBA" id="ARBA00025208"/>
    </source>
</evidence>
<protein>
    <recommendedName>
        <fullName evidence="5">Mitochondrial intermediate peptidase</fullName>
        <ecNumber evidence="4">3.4.24.59</ecNumber>
    </recommendedName>
    <alternativeName>
        <fullName evidence="14">Octapeptidyl aminopeptidase</fullName>
    </alternativeName>
</protein>
<dbReference type="FunFam" id="3.40.390.10:FF:000055">
    <property type="entry name" value="Related to mitochondrial intermediate peptidase"/>
    <property type="match status" value="1"/>
</dbReference>
<keyword evidence="6 15" id="KW-0645">Protease</keyword>
<reference evidence="17" key="2">
    <citation type="journal article" date="2012" name="Genome">
        <title>Sequence and comparative analysis of the MIP gene in Chinese straw mushroom, Volvariella volvacea.</title>
        <authorList>
            <person name="Chen B.Z."/>
            <person name="Gui F."/>
            <person name="Xie B.G."/>
            <person name="Zou F."/>
            <person name="Jiang Y.J."/>
            <person name="Deng Y.J."/>
        </authorList>
    </citation>
    <scope>NUCLEOTIDE SEQUENCE</scope>
</reference>
<comment type="similarity">
    <text evidence="3 15">Belongs to the peptidase M3 family.</text>
</comment>
<evidence type="ECO:0000313" key="17">
    <source>
        <dbReference type="EMBL" id="AEX07902.1"/>
    </source>
</evidence>
<evidence type="ECO:0000259" key="16">
    <source>
        <dbReference type="Pfam" id="PF01432"/>
    </source>
</evidence>
<dbReference type="GO" id="GO:0005759">
    <property type="term" value="C:mitochondrial matrix"/>
    <property type="evidence" value="ECO:0007669"/>
    <property type="project" value="UniProtKB-SubCell"/>
</dbReference>
<dbReference type="EMBL" id="JN830960">
    <property type="protein sequence ID" value="AFB35534.1"/>
    <property type="molecule type" value="Genomic_DNA"/>
</dbReference>
<evidence type="ECO:0000256" key="4">
    <source>
        <dbReference type="ARBA" id="ARBA00012441"/>
    </source>
</evidence>
<dbReference type="CDD" id="cd06457">
    <property type="entry name" value="M3A_MIP"/>
    <property type="match status" value="1"/>
</dbReference>
<evidence type="ECO:0000256" key="7">
    <source>
        <dbReference type="ARBA" id="ARBA00022723"/>
    </source>
</evidence>
<evidence type="ECO:0000256" key="9">
    <source>
        <dbReference type="ARBA" id="ARBA00022833"/>
    </source>
</evidence>
<dbReference type="GO" id="GO:0046872">
    <property type="term" value="F:metal ion binding"/>
    <property type="evidence" value="ECO:0007669"/>
    <property type="project" value="UniProtKB-UniRule"/>
</dbReference>
<evidence type="ECO:0000256" key="11">
    <source>
        <dbReference type="ARBA" id="ARBA00023049"/>
    </source>
</evidence>
<keyword evidence="7 15" id="KW-0479">Metal-binding</keyword>
<dbReference type="Gene3D" id="3.40.390.10">
    <property type="entry name" value="Collagenase (Catalytic Domain)"/>
    <property type="match status" value="1"/>
</dbReference>
<evidence type="ECO:0000256" key="12">
    <source>
        <dbReference type="ARBA" id="ARBA00023128"/>
    </source>
</evidence>
<dbReference type="SUPFAM" id="SSF55486">
    <property type="entry name" value="Metalloproteases ('zincins'), catalytic domain"/>
    <property type="match status" value="1"/>
</dbReference>
<keyword evidence="8 15" id="KW-0378">Hydrolase</keyword>
<evidence type="ECO:0000256" key="14">
    <source>
        <dbReference type="ARBA" id="ARBA00032470"/>
    </source>
</evidence>
<keyword evidence="11 15" id="KW-0482">Metalloprotease</keyword>
<organism evidence="17">
    <name type="scientific">Volvariella volvacea</name>
    <dbReference type="NCBI Taxonomy" id="36659"/>
    <lineage>
        <taxon>Eukaryota</taxon>
        <taxon>Fungi</taxon>
        <taxon>Dikarya</taxon>
        <taxon>Basidiomycota</taxon>
        <taxon>Agaricomycotina</taxon>
        <taxon>Agaricomycetes</taxon>
        <taxon>Agaricomycetidae</taxon>
        <taxon>Agaricales</taxon>
        <taxon>Pluteineae</taxon>
        <taxon>Pluteaceae</taxon>
        <taxon>Volvariella</taxon>
    </lineage>
</organism>
<evidence type="ECO:0000256" key="8">
    <source>
        <dbReference type="ARBA" id="ARBA00022801"/>
    </source>
</evidence>
<evidence type="ECO:0000256" key="6">
    <source>
        <dbReference type="ARBA" id="ARBA00022670"/>
    </source>
</evidence>
<dbReference type="InterPro" id="IPR024077">
    <property type="entry name" value="Neurolysin/TOP_dom2"/>
</dbReference>
<evidence type="ECO:0000256" key="1">
    <source>
        <dbReference type="ARBA" id="ARBA00000436"/>
    </source>
</evidence>